<evidence type="ECO:0000256" key="1">
    <source>
        <dbReference type="ARBA" id="ARBA00010886"/>
    </source>
</evidence>
<keyword evidence="4" id="KW-0808">Transferase</keyword>
<feature type="domain" description="Protein kinase" evidence="12">
    <location>
        <begin position="4"/>
        <end position="258"/>
    </location>
</feature>
<evidence type="ECO:0000256" key="2">
    <source>
        <dbReference type="ARBA" id="ARBA00012513"/>
    </source>
</evidence>
<dbReference type="FunFam" id="1.10.510.10:FF:000571">
    <property type="entry name" value="Maternal embryonic leucine zipper kinase"/>
    <property type="match status" value="1"/>
</dbReference>
<feature type="compositionally biased region" description="Acidic residues" evidence="11">
    <location>
        <begin position="478"/>
        <end position="489"/>
    </location>
</feature>
<dbReference type="InterPro" id="IPR011009">
    <property type="entry name" value="Kinase-like_dom_sf"/>
</dbReference>
<keyword evidence="7 10" id="KW-0067">ATP-binding</keyword>
<dbReference type="GeneID" id="94835966"/>
<evidence type="ECO:0000256" key="3">
    <source>
        <dbReference type="ARBA" id="ARBA00022527"/>
    </source>
</evidence>
<comment type="catalytic activity">
    <reaction evidence="9">
        <text>L-seryl-[protein] + ATP = O-phospho-L-seryl-[protein] + ADP + H(+)</text>
        <dbReference type="Rhea" id="RHEA:17989"/>
        <dbReference type="Rhea" id="RHEA-COMP:9863"/>
        <dbReference type="Rhea" id="RHEA-COMP:11604"/>
        <dbReference type="ChEBI" id="CHEBI:15378"/>
        <dbReference type="ChEBI" id="CHEBI:29999"/>
        <dbReference type="ChEBI" id="CHEBI:30616"/>
        <dbReference type="ChEBI" id="CHEBI:83421"/>
        <dbReference type="ChEBI" id="CHEBI:456216"/>
        <dbReference type="EC" id="2.7.11.1"/>
    </reaction>
</comment>
<dbReference type="EMBL" id="MLAK01000609">
    <property type="protein sequence ID" value="OHT10519.1"/>
    <property type="molecule type" value="Genomic_DNA"/>
</dbReference>
<feature type="region of interest" description="Disordered" evidence="11">
    <location>
        <begin position="329"/>
        <end position="467"/>
    </location>
</feature>
<dbReference type="Gene3D" id="3.30.200.20">
    <property type="entry name" value="Phosphorylase Kinase, domain 1"/>
    <property type="match status" value="1"/>
</dbReference>
<evidence type="ECO:0000256" key="11">
    <source>
        <dbReference type="SAM" id="MobiDB-lite"/>
    </source>
</evidence>
<dbReference type="RefSeq" id="XP_068363655.1">
    <property type="nucleotide sequence ID" value="XM_068501262.1"/>
</dbReference>
<feature type="compositionally biased region" description="Acidic residues" evidence="11">
    <location>
        <begin position="455"/>
        <end position="467"/>
    </location>
</feature>
<reference evidence="13" key="1">
    <citation type="submission" date="2016-10" db="EMBL/GenBank/DDBJ databases">
        <authorList>
            <person name="Benchimol M."/>
            <person name="Almeida L.G."/>
            <person name="Vasconcelos A.T."/>
            <person name="Perreira-Neves A."/>
            <person name="Rosa I.A."/>
            <person name="Tasca T."/>
            <person name="Bogo M.R."/>
            <person name="de Souza W."/>
        </authorList>
    </citation>
    <scope>NUCLEOTIDE SEQUENCE [LARGE SCALE GENOMIC DNA]</scope>
    <source>
        <strain evidence="13">K</strain>
    </source>
</reference>
<dbReference type="EC" id="2.7.11.1" evidence="2"/>
<evidence type="ECO:0000256" key="6">
    <source>
        <dbReference type="ARBA" id="ARBA00022777"/>
    </source>
</evidence>
<accession>A0A1J4KGJ2</accession>
<organism evidence="13 14">
    <name type="scientific">Tritrichomonas foetus</name>
    <dbReference type="NCBI Taxonomy" id="1144522"/>
    <lineage>
        <taxon>Eukaryota</taxon>
        <taxon>Metamonada</taxon>
        <taxon>Parabasalia</taxon>
        <taxon>Tritrichomonadida</taxon>
        <taxon>Tritrichomonadidae</taxon>
        <taxon>Tritrichomonas</taxon>
    </lineage>
</organism>
<proteinExistence type="inferred from homology"/>
<evidence type="ECO:0000256" key="10">
    <source>
        <dbReference type="PROSITE-ProRule" id="PRU10141"/>
    </source>
</evidence>
<evidence type="ECO:0000313" key="13">
    <source>
        <dbReference type="EMBL" id="OHT10519.1"/>
    </source>
</evidence>
<feature type="compositionally biased region" description="Low complexity" evidence="11">
    <location>
        <begin position="329"/>
        <end position="370"/>
    </location>
</feature>
<keyword evidence="14" id="KW-1185">Reference proteome</keyword>
<evidence type="ECO:0000259" key="12">
    <source>
        <dbReference type="PROSITE" id="PS50011"/>
    </source>
</evidence>
<evidence type="ECO:0000256" key="7">
    <source>
        <dbReference type="ARBA" id="ARBA00022840"/>
    </source>
</evidence>
<dbReference type="SUPFAM" id="SSF56112">
    <property type="entry name" value="Protein kinase-like (PK-like)"/>
    <property type="match status" value="1"/>
</dbReference>
<protein>
    <recommendedName>
        <fullName evidence="2">non-specific serine/threonine protein kinase</fullName>
        <ecNumber evidence="2">2.7.11.1</ecNumber>
    </recommendedName>
</protein>
<dbReference type="OrthoDB" id="248923at2759"/>
<dbReference type="InterPro" id="IPR051131">
    <property type="entry name" value="NEK_Ser/Thr_kinase_NIMA"/>
</dbReference>
<feature type="region of interest" description="Disordered" evidence="11">
    <location>
        <begin position="478"/>
        <end position="497"/>
    </location>
</feature>
<dbReference type="SMART" id="SM00220">
    <property type="entry name" value="S_TKc"/>
    <property type="match status" value="1"/>
</dbReference>
<dbReference type="InterPro" id="IPR017441">
    <property type="entry name" value="Protein_kinase_ATP_BS"/>
</dbReference>
<feature type="compositionally biased region" description="Polar residues" evidence="11">
    <location>
        <begin position="295"/>
        <end position="305"/>
    </location>
</feature>
<feature type="compositionally biased region" description="Polar residues" evidence="11">
    <location>
        <begin position="268"/>
        <end position="280"/>
    </location>
</feature>
<evidence type="ECO:0000313" key="14">
    <source>
        <dbReference type="Proteomes" id="UP000179807"/>
    </source>
</evidence>
<dbReference type="VEuPathDB" id="TrichDB:TRFO_20195"/>
<feature type="compositionally biased region" description="Basic residues" evidence="11">
    <location>
        <begin position="281"/>
        <end position="294"/>
    </location>
</feature>
<dbReference type="Pfam" id="PF00069">
    <property type="entry name" value="Pkinase"/>
    <property type="match status" value="1"/>
</dbReference>
<dbReference type="GO" id="GO:0005524">
    <property type="term" value="F:ATP binding"/>
    <property type="evidence" value="ECO:0007669"/>
    <property type="project" value="UniProtKB-UniRule"/>
</dbReference>
<dbReference type="Gene3D" id="1.10.510.10">
    <property type="entry name" value="Transferase(Phosphotransferase) domain 1"/>
    <property type="match status" value="1"/>
</dbReference>
<dbReference type="AlphaFoldDB" id="A0A1J4KGJ2"/>
<comment type="catalytic activity">
    <reaction evidence="8">
        <text>L-threonyl-[protein] + ATP = O-phospho-L-threonyl-[protein] + ADP + H(+)</text>
        <dbReference type="Rhea" id="RHEA:46608"/>
        <dbReference type="Rhea" id="RHEA-COMP:11060"/>
        <dbReference type="Rhea" id="RHEA-COMP:11605"/>
        <dbReference type="ChEBI" id="CHEBI:15378"/>
        <dbReference type="ChEBI" id="CHEBI:30013"/>
        <dbReference type="ChEBI" id="CHEBI:30616"/>
        <dbReference type="ChEBI" id="CHEBI:61977"/>
        <dbReference type="ChEBI" id="CHEBI:456216"/>
        <dbReference type="EC" id="2.7.11.1"/>
    </reaction>
</comment>
<dbReference type="Proteomes" id="UP000179807">
    <property type="component" value="Unassembled WGS sequence"/>
</dbReference>
<feature type="binding site" evidence="10">
    <location>
        <position position="34"/>
    </location>
    <ligand>
        <name>ATP</name>
        <dbReference type="ChEBI" id="CHEBI:30616"/>
    </ligand>
</feature>
<dbReference type="PANTHER" id="PTHR44899:SF3">
    <property type="entry name" value="SERINE_THREONINE-PROTEIN KINASE NEK1"/>
    <property type="match status" value="1"/>
</dbReference>
<evidence type="ECO:0000256" key="4">
    <source>
        <dbReference type="ARBA" id="ARBA00022679"/>
    </source>
</evidence>
<evidence type="ECO:0000256" key="9">
    <source>
        <dbReference type="ARBA" id="ARBA00048679"/>
    </source>
</evidence>
<dbReference type="PROSITE" id="PS00107">
    <property type="entry name" value="PROTEIN_KINASE_ATP"/>
    <property type="match status" value="1"/>
</dbReference>
<evidence type="ECO:0000256" key="8">
    <source>
        <dbReference type="ARBA" id="ARBA00047899"/>
    </source>
</evidence>
<evidence type="ECO:0000256" key="5">
    <source>
        <dbReference type="ARBA" id="ARBA00022741"/>
    </source>
</evidence>
<name>A0A1J4KGJ2_9EUKA</name>
<dbReference type="FunFam" id="3.30.200.20:FF:000097">
    <property type="entry name" value="Probable serine/threonine-protein kinase nek1"/>
    <property type="match status" value="1"/>
</dbReference>
<feature type="compositionally biased region" description="Polar residues" evidence="11">
    <location>
        <begin position="409"/>
        <end position="418"/>
    </location>
</feature>
<keyword evidence="5 10" id="KW-0547">Nucleotide-binding</keyword>
<dbReference type="PANTHER" id="PTHR44899">
    <property type="entry name" value="CAMK FAMILY PROTEIN KINASE"/>
    <property type="match status" value="1"/>
</dbReference>
<dbReference type="PROSITE" id="PS00108">
    <property type="entry name" value="PROTEIN_KINASE_ST"/>
    <property type="match status" value="1"/>
</dbReference>
<dbReference type="InterPro" id="IPR008271">
    <property type="entry name" value="Ser/Thr_kinase_AS"/>
</dbReference>
<keyword evidence="6 13" id="KW-0418">Kinase</keyword>
<dbReference type="PROSITE" id="PS50011">
    <property type="entry name" value="PROTEIN_KINASE_DOM"/>
    <property type="match status" value="1"/>
</dbReference>
<keyword evidence="3" id="KW-0723">Serine/threonine-protein kinase</keyword>
<comment type="similarity">
    <text evidence="1">Belongs to the protein kinase superfamily. NEK Ser/Thr protein kinase family. NIMA subfamily.</text>
</comment>
<dbReference type="CDD" id="cd08215">
    <property type="entry name" value="STKc_Nek"/>
    <property type="match status" value="1"/>
</dbReference>
<dbReference type="InterPro" id="IPR000719">
    <property type="entry name" value="Prot_kinase_dom"/>
</dbReference>
<dbReference type="GO" id="GO:0004674">
    <property type="term" value="F:protein serine/threonine kinase activity"/>
    <property type="evidence" value="ECO:0007669"/>
    <property type="project" value="UniProtKB-KW"/>
</dbReference>
<sequence length="606" mass="68561">MNRYEIIRELGKGSYGSVKLARDKSTKELYAIKKVKLCCLSKAEREKSLGEVKVLSSIKHPNVVAYKESFQENQTLYIVMEYIDGGDLDKVITNQRNKLMDEADILRYFVQIVSVVAYLHAHNILHRDLKPQNVFLTKLGIVKLGDFGVAKSLESSCDLAKTVIGTPFYLSPEIWEGSPYDSKSDIWSLGCILFELCALHKPFEAQNASALLASVIQGKHGPIPSRYSQNMRDLIEGMLNLAPQLRPTAQQVMDLPFIQKAANELISRNQKTLQTTTPQRTKSKRVNPKPRTKGKFTNNRQINHQNDLEEFQDDFNDDFNDDFQMKYSNKINTNNHNHNNNSNNNSNDNNNNKSHGNVNKNNIYNNMNNNDFDSSKNSGRDAKNPRPRILFTAQNQNPLKFSPPPQSKIPKTSQNNSRIPAAKSAREAPKWALSNTASKRVQPTFGGAPAFNEDFISDDEDLSPDQDLDIEDDFIEDDFIDDNDSDDDGIQNSSKDEFHVLEETTNSLRDSLRLSADAPLWTYKPSPPSKNTEPIDFGLGQVDPDQIETIRSTLEDEIGDAQFALLYAHVLTENIPSSAKFIKDYEKKNRSVVGLVRDLIKLEQRV</sequence>
<feature type="region of interest" description="Disordered" evidence="11">
    <location>
        <begin position="268"/>
        <end position="307"/>
    </location>
</feature>
<comment type="caution">
    <text evidence="13">The sequence shown here is derived from an EMBL/GenBank/DDBJ whole genome shotgun (WGS) entry which is preliminary data.</text>
</comment>
<gene>
    <name evidence="13" type="primary">NEK3</name>
    <name evidence="13" type="ORF">TRFO_20195</name>
</gene>